<evidence type="ECO:0000256" key="1">
    <source>
        <dbReference type="SAM" id="MobiDB-lite"/>
    </source>
</evidence>
<dbReference type="AlphaFoldDB" id="A0A0M0K0M2"/>
<gene>
    <name evidence="3" type="ORF">Ctob_013169</name>
</gene>
<dbReference type="SUPFAM" id="SSF52087">
    <property type="entry name" value="CRAL/TRIO domain"/>
    <property type="match status" value="1"/>
</dbReference>
<evidence type="ECO:0000313" key="4">
    <source>
        <dbReference type="Proteomes" id="UP000037460"/>
    </source>
</evidence>
<dbReference type="OrthoDB" id="1434354at2759"/>
<dbReference type="InterPro" id="IPR036273">
    <property type="entry name" value="CRAL/TRIO_N_dom_sf"/>
</dbReference>
<dbReference type="PANTHER" id="PTHR45657:SF1">
    <property type="entry name" value="CRAL-TRIO DOMAIN-CONTAINING PROTEIN YKL091C-RELATED"/>
    <property type="match status" value="1"/>
</dbReference>
<proteinExistence type="predicted"/>
<sequence length="416" mass="45258">MDRVKQLSHAEGRASVDTTDSDPGSSSEAVSTADSSYVLEPELQALKELQEMLAPLKVDEFTGRRFVRAKKGDLKGAAKQYRAFLAWRKKERIDEVLTEPLHAPEIEAELQRVGMRPLDGHDLAGRPVVVAALGRWDMHHLKKHGVTLPMLVRRHAKAMELLVQHVREAPDPLAGSLLIFDLSGCSASKFLGMWGYIREIAPICEQYYPELLGKMYLVRGSSWLKWGVDKVKLILDPVSATKMELMFGDVMPVLRASLPLSTALPPELGIATPAEQAADTQAAGTAPSVAPPSYPVPVQVFPSHAKRVRETRYVTIELPVDGGKAFDWTVDDVDMTFIAPEGKRKGHEHEFSFAAAQRQAANEGRGKGDEGGEGGYLGAALGGYTLGCLLLVIAPPELARAALLFLVPSALTALSK</sequence>
<feature type="compositionally biased region" description="Low complexity" evidence="1">
    <location>
        <begin position="25"/>
        <end position="34"/>
    </location>
</feature>
<dbReference type="InterPro" id="IPR001251">
    <property type="entry name" value="CRAL-TRIO_dom"/>
</dbReference>
<protein>
    <submittedName>
        <fullName evidence="3">Sec14 cytosolic factor</fullName>
    </submittedName>
</protein>
<feature type="region of interest" description="Disordered" evidence="1">
    <location>
        <begin position="1"/>
        <end position="34"/>
    </location>
</feature>
<accession>A0A0M0K0M2</accession>
<dbReference type="Gene3D" id="3.40.525.10">
    <property type="entry name" value="CRAL-TRIO lipid binding domain"/>
    <property type="match status" value="1"/>
</dbReference>
<feature type="compositionally biased region" description="Basic and acidic residues" evidence="1">
    <location>
        <begin position="1"/>
        <end position="14"/>
    </location>
</feature>
<comment type="caution">
    <text evidence="3">The sequence shown here is derived from an EMBL/GenBank/DDBJ whole genome shotgun (WGS) entry which is preliminary data.</text>
</comment>
<feature type="domain" description="CRAL-TRIO" evidence="2">
    <location>
        <begin position="106"/>
        <end position="276"/>
    </location>
</feature>
<dbReference type="PANTHER" id="PTHR45657">
    <property type="entry name" value="CRAL-TRIO DOMAIN-CONTAINING PROTEIN YKL091C-RELATED"/>
    <property type="match status" value="1"/>
</dbReference>
<dbReference type="SUPFAM" id="SSF46938">
    <property type="entry name" value="CRAL/TRIO N-terminal domain"/>
    <property type="match status" value="1"/>
</dbReference>
<dbReference type="InterPro" id="IPR051026">
    <property type="entry name" value="PI/PC_transfer"/>
</dbReference>
<dbReference type="Pfam" id="PF00650">
    <property type="entry name" value="CRAL_TRIO"/>
    <property type="match status" value="1"/>
</dbReference>
<dbReference type="InterPro" id="IPR036865">
    <property type="entry name" value="CRAL-TRIO_dom_sf"/>
</dbReference>
<organism evidence="3 4">
    <name type="scientific">Chrysochromulina tobinii</name>
    <dbReference type="NCBI Taxonomy" id="1460289"/>
    <lineage>
        <taxon>Eukaryota</taxon>
        <taxon>Haptista</taxon>
        <taxon>Haptophyta</taxon>
        <taxon>Prymnesiophyceae</taxon>
        <taxon>Prymnesiales</taxon>
        <taxon>Chrysochromulinaceae</taxon>
        <taxon>Chrysochromulina</taxon>
    </lineage>
</organism>
<dbReference type="SMART" id="SM00516">
    <property type="entry name" value="SEC14"/>
    <property type="match status" value="1"/>
</dbReference>
<evidence type="ECO:0000259" key="2">
    <source>
        <dbReference type="PROSITE" id="PS50191"/>
    </source>
</evidence>
<evidence type="ECO:0000313" key="3">
    <source>
        <dbReference type="EMBL" id="KOO31933.1"/>
    </source>
</evidence>
<dbReference type="CDD" id="cd00170">
    <property type="entry name" value="SEC14"/>
    <property type="match status" value="1"/>
</dbReference>
<reference evidence="4" key="1">
    <citation type="journal article" date="2015" name="PLoS Genet.">
        <title>Genome Sequence and Transcriptome Analyses of Chrysochromulina tobin: Metabolic Tools for Enhanced Algal Fitness in the Prominent Order Prymnesiales (Haptophyceae).</title>
        <authorList>
            <person name="Hovde B.T."/>
            <person name="Deodato C.R."/>
            <person name="Hunsperger H.M."/>
            <person name="Ryken S.A."/>
            <person name="Yost W."/>
            <person name="Jha R.K."/>
            <person name="Patterson J."/>
            <person name="Monnat R.J. Jr."/>
            <person name="Barlow S.B."/>
            <person name="Starkenburg S.R."/>
            <person name="Cattolico R.A."/>
        </authorList>
    </citation>
    <scope>NUCLEOTIDE SEQUENCE</scope>
    <source>
        <strain evidence="4">CCMP291</strain>
    </source>
</reference>
<keyword evidence="4" id="KW-1185">Reference proteome</keyword>
<name>A0A0M0K0M2_9EUKA</name>
<dbReference type="EMBL" id="JWZX01001891">
    <property type="protein sequence ID" value="KOO31933.1"/>
    <property type="molecule type" value="Genomic_DNA"/>
</dbReference>
<dbReference type="Proteomes" id="UP000037460">
    <property type="component" value="Unassembled WGS sequence"/>
</dbReference>
<dbReference type="PROSITE" id="PS50191">
    <property type="entry name" value="CRAL_TRIO"/>
    <property type="match status" value="1"/>
</dbReference>